<dbReference type="InterPro" id="IPR011008">
    <property type="entry name" value="Dimeric_a/b-barrel"/>
</dbReference>
<dbReference type="InterPro" id="IPR019887">
    <property type="entry name" value="Tscrpt_reg_AsnC/Lrp_C"/>
</dbReference>
<protein>
    <submittedName>
        <fullName evidence="5">Lrp/AsnC family transcriptional regulator</fullName>
    </submittedName>
</protein>
<dbReference type="Pfam" id="PF13412">
    <property type="entry name" value="HTH_24"/>
    <property type="match status" value="1"/>
</dbReference>
<sequence length="166" mass="18767">MKGGKAVESIVRKVLDPTDIEILDILQKQADLNNTEIAKRVNLSSPAVHSRIKRLESEGYISRQVAILDQEKLGFDLLCFIFISTNLHQAEELNILEDALLKMPEVLECQCITGEYDYLLKVANRNRGDLQAFIRKLNELGVTKIQTNLALREVKYSTVLPIKATD</sequence>
<dbReference type="InterPro" id="IPR019888">
    <property type="entry name" value="Tscrpt_reg_AsnC-like"/>
</dbReference>
<comment type="caution">
    <text evidence="5">The sequence shown here is derived from an EMBL/GenBank/DDBJ whole genome shotgun (WGS) entry which is preliminary data.</text>
</comment>
<keyword evidence="2" id="KW-0238">DNA-binding</keyword>
<dbReference type="InterPro" id="IPR000485">
    <property type="entry name" value="AsnC-type_HTH_dom"/>
</dbReference>
<reference evidence="5 6" key="1">
    <citation type="submission" date="2023-06" db="EMBL/GenBank/DDBJ databases">
        <title>Novel species in genus Planococcus.</title>
        <authorList>
            <person name="Ning S."/>
        </authorList>
    </citation>
    <scope>NUCLEOTIDE SEQUENCE [LARGE SCALE GENOMIC DNA]</scope>
    <source>
        <strain evidence="5 6">N064</strain>
    </source>
</reference>
<organism evidence="5 6">
    <name type="scientific">Planococcus liqunii</name>
    <dbReference type="NCBI Taxonomy" id="3058394"/>
    <lineage>
        <taxon>Bacteria</taxon>
        <taxon>Bacillati</taxon>
        <taxon>Bacillota</taxon>
        <taxon>Bacilli</taxon>
        <taxon>Bacillales</taxon>
        <taxon>Caryophanaceae</taxon>
        <taxon>Planococcus</taxon>
    </lineage>
</organism>
<evidence type="ECO:0000313" key="6">
    <source>
        <dbReference type="Proteomes" id="UP001172054"/>
    </source>
</evidence>
<evidence type="ECO:0000256" key="2">
    <source>
        <dbReference type="ARBA" id="ARBA00023125"/>
    </source>
</evidence>
<dbReference type="InterPro" id="IPR036388">
    <property type="entry name" value="WH-like_DNA-bd_sf"/>
</dbReference>
<dbReference type="SUPFAM" id="SSF46785">
    <property type="entry name" value="Winged helix' DNA-binding domain"/>
    <property type="match status" value="1"/>
</dbReference>
<dbReference type="InterPro" id="IPR036390">
    <property type="entry name" value="WH_DNA-bd_sf"/>
</dbReference>
<dbReference type="PROSITE" id="PS50956">
    <property type="entry name" value="HTH_ASNC_2"/>
    <property type="match status" value="1"/>
</dbReference>
<keyword evidence="6" id="KW-1185">Reference proteome</keyword>
<keyword evidence="1" id="KW-0805">Transcription regulation</keyword>
<dbReference type="EMBL" id="JAUJWW010000006">
    <property type="protein sequence ID" value="MDN7228468.1"/>
    <property type="molecule type" value="Genomic_DNA"/>
</dbReference>
<keyword evidence="3" id="KW-0804">Transcription</keyword>
<evidence type="ECO:0000256" key="3">
    <source>
        <dbReference type="ARBA" id="ARBA00023163"/>
    </source>
</evidence>
<dbReference type="PANTHER" id="PTHR30154:SF34">
    <property type="entry name" value="TRANSCRIPTIONAL REGULATOR AZLB"/>
    <property type="match status" value="1"/>
</dbReference>
<feature type="domain" description="HTH asnC-type" evidence="4">
    <location>
        <begin position="15"/>
        <end position="76"/>
    </location>
</feature>
<dbReference type="Gene3D" id="1.10.10.10">
    <property type="entry name" value="Winged helix-like DNA-binding domain superfamily/Winged helix DNA-binding domain"/>
    <property type="match status" value="1"/>
</dbReference>
<dbReference type="SMART" id="SM00344">
    <property type="entry name" value="HTH_ASNC"/>
    <property type="match status" value="1"/>
</dbReference>
<dbReference type="Proteomes" id="UP001172054">
    <property type="component" value="Unassembled WGS sequence"/>
</dbReference>
<dbReference type="Pfam" id="PF01037">
    <property type="entry name" value="AsnC_trans_reg"/>
    <property type="match status" value="1"/>
</dbReference>
<evidence type="ECO:0000313" key="5">
    <source>
        <dbReference type="EMBL" id="MDN7228468.1"/>
    </source>
</evidence>
<gene>
    <name evidence="5" type="ORF">QWY15_14305</name>
</gene>
<proteinExistence type="predicted"/>
<dbReference type="PANTHER" id="PTHR30154">
    <property type="entry name" value="LEUCINE-RESPONSIVE REGULATORY PROTEIN"/>
    <property type="match status" value="1"/>
</dbReference>
<evidence type="ECO:0000259" key="4">
    <source>
        <dbReference type="PROSITE" id="PS50956"/>
    </source>
</evidence>
<dbReference type="InterPro" id="IPR011991">
    <property type="entry name" value="ArsR-like_HTH"/>
</dbReference>
<evidence type="ECO:0000256" key="1">
    <source>
        <dbReference type="ARBA" id="ARBA00023015"/>
    </source>
</evidence>
<dbReference type="SUPFAM" id="SSF54909">
    <property type="entry name" value="Dimeric alpha+beta barrel"/>
    <property type="match status" value="1"/>
</dbReference>
<dbReference type="Gene3D" id="3.30.70.920">
    <property type="match status" value="1"/>
</dbReference>
<dbReference type="CDD" id="cd00090">
    <property type="entry name" value="HTH_ARSR"/>
    <property type="match status" value="1"/>
</dbReference>
<accession>A0ABT8MU84</accession>
<name>A0ABT8MU84_9BACL</name>
<dbReference type="PRINTS" id="PR00033">
    <property type="entry name" value="HTHASNC"/>
</dbReference>
<dbReference type="RefSeq" id="WP_301726845.1">
    <property type="nucleotide sequence ID" value="NZ_JAUJWW010000006.1"/>
</dbReference>